<organism evidence="1 2">
    <name type="scientific">Portunus trituberculatus</name>
    <name type="common">Swimming crab</name>
    <name type="synonym">Neptunus trituberculatus</name>
    <dbReference type="NCBI Taxonomy" id="210409"/>
    <lineage>
        <taxon>Eukaryota</taxon>
        <taxon>Metazoa</taxon>
        <taxon>Ecdysozoa</taxon>
        <taxon>Arthropoda</taxon>
        <taxon>Crustacea</taxon>
        <taxon>Multicrustacea</taxon>
        <taxon>Malacostraca</taxon>
        <taxon>Eumalacostraca</taxon>
        <taxon>Eucarida</taxon>
        <taxon>Decapoda</taxon>
        <taxon>Pleocyemata</taxon>
        <taxon>Brachyura</taxon>
        <taxon>Eubrachyura</taxon>
        <taxon>Portunoidea</taxon>
        <taxon>Portunidae</taxon>
        <taxon>Portuninae</taxon>
        <taxon>Portunus</taxon>
    </lineage>
</organism>
<protein>
    <submittedName>
        <fullName evidence="1">Uncharacterized protein</fullName>
    </submittedName>
</protein>
<sequence>MVREQSLTVSKVRRSVRGYGIATPSGGSRGFRVKCVECRCGGSPKEEQTASHYFSLTTP</sequence>
<gene>
    <name evidence="1" type="ORF">E2C01_083773</name>
</gene>
<dbReference type="AlphaFoldDB" id="A0A5B7ITB6"/>
<evidence type="ECO:0000313" key="1">
    <source>
        <dbReference type="EMBL" id="MPC88851.1"/>
    </source>
</evidence>
<accession>A0A5B7ITB6</accession>
<reference evidence="1 2" key="1">
    <citation type="submission" date="2019-05" db="EMBL/GenBank/DDBJ databases">
        <title>Another draft genome of Portunus trituberculatus and its Hox gene families provides insights of decapod evolution.</title>
        <authorList>
            <person name="Jeong J.-H."/>
            <person name="Song I."/>
            <person name="Kim S."/>
            <person name="Choi T."/>
            <person name="Kim D."/>
            <person name="Ryu S."/>
            <person name="Kim W."/>
        </authorList>
    </citation>
    <scope>NUCLEOTIDE SEQUENCE [LARGE SCALE GENOMIC DNA]</scope>
    <source>
        <tissue evidence="1">Muscle</tissue>
    </source>
</reference>
<keyword evidence="2" id="KW-1185">Reference proteome</keyword>
<dbReference type="EMBL" id="VSRR010079149">
    <property type="protein sequence ID" value="MPC88851.1"/>
    <property type="molecule type" value="Genomic_DNA"/>
</dbReference>
<name>A0A5B7ITB6_PORTR</name>
<proteinExistence type="predicted"/>
<dbReference type="Proteomes" id="UP000324222">
    <property type="component" value="Unassembled WGS sequence"/>
</dbReference>
<evidence type="ECO:0000313" key="2">
    <source>
        <dbReference type="Proteomes" id="UP000324222"/>
    </source>
</evidence>
<comment type="caution">
    <text evidence="1">The sequence shown here is derived from an EMBL/GenBank/DDBJ whole genome shotgun (WGS) entry which is preliminary data.</text>
</comment>